<dbReference type="AlphaFoldDB" id="A0AAQ0BZB2"/>
<dbReference type="RefSeq" id="WP_089169505.1">
    <property type="nucleotide sequence ID" value="NZ_CP011835.1"/>
</dbReference>
<reference evidence="2 3" key="1">
    <citation type="submission" date="2020-12" db="EMBL/GenBank/DDBJ databases">
        <title>Genomic Analysis and Response surface optimization of nitrogen-fixing conditions for A. chroococcum strain HR1, Isolation from rhizosphere soil.</title>
        <authorList>
            <person name="Li J."/>
            <person name="Yang H."/>
            <person name="Liu H."/>
            <person name="Wang C."/>
            <person name="Tian Y."/>
            <person name="Lu X.Y."/>
        </authorList>
    </citation>
    <scope>NUCLEOTIDE SEQUENCE [LARGE SCALE GENOMIC DNA]</scope>
    <source>
        <strain evidence="2 3">HR1</strain>
    </source>
</reference>
<dbReference type="GeneID" id="61932896"/>
<evidence type="ECO:0000313" key="2">
    <source>
        <dbReference type="EMBL" id="QQE88545.1"/>
    </source>
</evidence>
<dbReference type="Proteomes" id="UP000596192">
    <property type="component" value="Chromosome"/>
</dbReference>
<evidence type="ECO:0000313" key="3">
    <source>
        <dbReference type="Proteomes" id="UP000596192"/>
    </source>
</evidence>
<feature type="region of interest" description="Disordered" evidence="1">
    <location>
        <begin position="1"/>
        <end position="28"/>
    </location>
</feature>
<organism evidence="2 3">
    <name type="scientific">Azotobacter chroococcum</name>
    <dbReference type="NCBI Taxonomy" id="353"/>
    <lineage>
        <taxon>Bacteria</taxon>
        <taxon>Pseudomonadati</taxon>
        <taxon>Pseudomonadota</taxon>
        <taxon>Gammaproteobacteria</taxon>
        <taxon>Pseudomonadales</taxon>
        <taxon>Pseudomonadaceae</taxon>
        <taxon>Azotobacter</taxon>
    </lineage>
</organism>
<gene>
    <name evidence="2" type="ORF">GKQ51_20305</name>
</gene>
<evidence type="ECO:0000256" key="1">
    <source>
        <dbReference type="SAM" id="MobiDB-lite"/>
    </source>
</evidence>
<accession>A0AAQ0BZB2</accession>
<proteinExistence type="predicted"/>
<protein>
    <submittedName>
        <fullName evidence="2">Uncharacterized protein</fullName>
    </submittedName>
</protein>
<name>A0AAQ0BZB2_9GAMM</name>
<sequence length="103" mass="11482">MENNHDNLSDLRRNVRAGAERTPAEARERHRLTLLADQLEQEFGPALLTREELLLWLAKQIEGIETAGITDSDSATTMIDNAYLELLIDDAYLGPLLGSPSVH</sequence>
<dbReference type="EMBL" id="CP066310">
    <property type="protein sequence ID" value="QQE88545.1"/>
    <property type="molecule type" value="Genomic_DNA"/>
</dbReference>